<reference evidence="2" key="1">
    <citation type="submission" date="2021-10" db="EMBL/GenBank/DDBJ databases">
        <title>De novo Genome Assembly of Clathrus columnatus (Basidiomycota, Fungi) Using Illumina and Nanopore Sequence Data.</title>
        <authorList>
            <person name="Ogiso-Tanaka E."/>
            <person name="Itagaki H."/>
            <person name="Hosoya T."/>
            <person name="Hosaka K."/>
        </authorList>
    </citation>
    <scope>NUCLEOTIDE SEQUENCE</scope>
    <source>
        <strain evidence="2">MO-923</strain>
    </source>
</reference>
<keyword evidence="3" id="KW-1185">Reference proteome</keyword>
<feature type="compositionally biased region" description="Polar residues" evidence="1">
    <location>
        <begin position="1"/>
        <end position="11"/>
    </location>
</feature>
<evidence type="ECO:0000313" key="2">
    <source>
        <dbReference type="EMBL" id="GJJ08983.1"/>
    </source>
</evidence>
<evidence type="ECO:0000256" key="1">
    <source>
        <dbReference type="SAM" id="MobiDB-lite"/>
    </source>
</evidence>
<feature type="compositionally biased region" description="Gly residues" evidence="1">
    <location>
        <begin position="15"/>
        <end position="63"/>
    </location>
</feature>
<feature type="region of interest" description="Disordered" evidence="1">
    <location>
        <begin position="1"/>
        <end position="89"/>
    </location>
</feature>
<organism evidence="2 3">
    <name type="scientific">Clathrus columnatus</name>
    <dbReference type="NCBI Taxonomy" id="1419009"/>
    <lineage>
        <taxon>Eukaryota</taxon>
        <taxon>Fungi</taxon>
        <taxon>Dikarya</taxon>
        <taxon>Basidiomycota</taxon>
        <taxon>Agaricomycotina</taxon>
        <taxon>Agaricomycetes</taxon>
        <taxon>Phallomycetidae</taxon>
        <taxon>Phallales</taxon>
        <taxon>Clathraceae</taxon>
        <taxon>Clathrus</taxon>
    </lineage>
</organism>
<accession>A0AAV5A8K3</accession>
<sequence>MQGDSDYSNQAGLTGSTGLGGQGGTNAGFGGNGSGISGMGGGMGGTGGGMNQTGQMQGSGGGDLLDKGVNYAENRSGHPQSRSTTEKISDAVRTGVKKVTGEFLGIIMYSFTRLTNSFSHKGKDVPIKDKQY</sequence>
<evidence type="ECO:0000313" key="3">
    <source>
        <dbReference type="Proteomes" id="UP001050691"/>
    </source>
</evidence>
<comment type="caution">
    <text evidence="2">The sequence shown here is derived from an EMBL/GenBank/DDBJ whole genome shotgun (WGS) entry which is preliminary data.</text>
</comment>
<proteinExistence type="predicted"/>
<dbReference type="Proteomes" id="UP001050691">
    <property type="component" value="Unassembled WGS sequence"/>
</dbReference>
<protein>
    <submittedName>
        <fullName evidence="2">Uncharacterized protein</fullName>
    </submittedName>
</protein>
<dbReference type="AlphaFoldDB" id="A0AAV5A8K3"/>
<dbReference type="EMBL" id="BPWL01000003">
    <property type="protein sequence ID" value="GJJ08983.1"/>
    <property type="molecule type" value="Genomic_DNA"/>
</dbReference>
<name>A0AAV5A8K3_9AGAM</name>
<gene>
    <name evidence="2" type="ORF">Clacol_003204</name>
</gene>